<organism evidence="1">
    <name type="scientific">Sinorhizobium medicae</name>
    <dbReference type="NCBI Taxonomy" id="110321"/>
    <lineage>
        <taxon>Bacteria</taxon>
        <taxon>Pseudomonadati</taxon>
        <taxon>Pseudomonadota</taxon>
        <taxon>Alphaproteobacteria</taxon>
        <taxon>Hyphomicrobiales</taxon>
        <taxon>Rhizobiaceae</taxon>
        <taxon>Sinorhizobium/Ensifer group</taxon>
        <taxon>Sinorhizobium</taxon>
    </lineage>
</organism>
<dbReference type="Proteomes" id="UP001190825">
    <property type="component" value="Unassembled WGS sequence"/>
</dbReference>
<reference evidence="2" key="2">
    <citation type="submission" date="2017-04" db="EMBL/GenBank/DDBJ databases">
        <authorList>
            <person name="Porter S."/>
            <person name="Friesen M.L."/>
            <person name="Faber-Hammond J."/>
        </authorList>
    </citation>
    <scope>NUCLEOTIDE SEQUENCE</scope>
    <source>
        <strain evidence="2">Str16</strain>
    </source>
</reference>
<dbReference type="OMA" id="LMMTHLQ"/>
<dbReference type="AlphaFoldDB" id="A0A6G1WLV0"/>
<keyword evidence="3" id="KW-1185">Reference proteome</keyword>
<evidence type="ECO:0000313" key="1">
    <source>
        <dbReference type="EMBL" id="MQW70605.1"/>
    </source>
</evidence>
<dbReference type="EMBL" id="WISB01000106">
    <property type="protein sequence ID" value="MQW70605.1"/>
    <property type="molecule type" value="Genomic_DNA"/>
</dbReference>
<name>A0A6G1WLV0_9HYPH</name>
<gene>
    <name evidence="2" type="ORF">BMJ33_35430</name>
    <name evidence="1" type="ORF">GHJ91_16060</name>
</gene>
<protein>
    <submittedName>
        <fullName evidence="1">Uncharacterized protein</fullName>
    </submittedName>
</protein>
<accession>A0A6G1WLV0</accession>
<reference evidence="1" key="1">
    <citation type="journal article" date="2013" name="Genome Biol.">
        <title>Comparative genomics of the core and accessory genomes of 48 Sinorhizobium strains comprising five genospecies.</title>
        <authorList>
            <person name="Sugawara M."/>
            <person name="Epstein B."/>
            <person name="Badgley B.D."/>
            <person name="Unno T."/>
            <person name="Xu L."/>
            <person name="Reese J."/>
            <person name="Gyaneshwar P."/>
            <person name="Denny R."/>
            <person name="Mudge J."/>
            <person name="Bharti A.K."/>
            <person name="Farmer A.D."/>
            <person name="May G.D."/>
            <person name="Woodward J.E."/>
            <person name="Medigue C."/>
            <person name="Vallenet D."/>
            <person name="Lajus A."/>
            <person name="Rouy Z."/>
            <person name="Martinez-Vaz B."/>
            <person name="Tiffin P."/>
            <person name="Young N.D."/>
            <person name="Sadowsky M.J."/>
        </authorList>
    </citation>
    <scope>NUCLEOTIDE SEQUENCE</scope>
    <source>
        <strain evidence="1">M1</strain>
    </source>
</reference>
<reference evidence="2 3" key="3">
    <citation type="journal article" date="2018" name="FEMS Microbiol. Ecol.">
        <title>Co-invading symbiotic mutualists of Medicago polymorpha retain high ancestral diversity and contain diverse accessory genomes.</title>
        <authorList>
            <person name="Porter S.S."/>
            <person name="Faber-Hammond J.J."/>
            <person name="Friesen M.L."/>
        </authorList>
    </citation>
    <scope>NUCLEOTIDE SEQUENCE [LARGE SCALE GENOMIC DNA]</scope>
    <source>
        <strain evidence="2 3">Str16</strain>
    </source>
</reference>
<comment type="caution">
    <text evidence="1">The sequence shown here is derived from an EMBL/GenBank/DDBJ whole genome shotgun (WGS) entry which is preliminary data.</text>
</comment>
<dbReference type="EMBL" id="NBUC01000189">
    <property type="protein sequence ID" value="PLT91337.1"/>
    <property type="molecule type" value="Genomic_DNA"/>
</dbReference>
<evidence type="ECO:0000313" key="3">
    <source>
        <dbReference type="Proteomes" id="UP001190825"/>
    </source>
</evidence>
<sequence length="83" mass="9551">MNACSAADRVLELANRRSLQMPERRRPPKDPLSELAAREEALYLRRSSTRFLECAIHLCVTHMTLQEVADLLEKEAAQLRRFG</sequence>
<proteinExistence type="predicted"/>
<evidence type="ECO:0000313" key="2">
    <source>
        <dbReference type="EMBL" id="PLT91337.1"/>
    </source>
</evidence>